<dbReference type="EMBL" id="JACWMY010000006">
    <property type="protein sequence ID" value="MBD1364988.1"/>
    <property type="molecule type" value="Genomic_DNA"/>
</dbReference>
<organism evidence="3 4">
    <name type="scientific">Mucilaginibacter pankratovii</name>
    <dbReference type="NCBI Taxonomy" id="2772110"/>
    <lineage>
        <taxon>Bacteria</taxon>
        <taxon>Pseudomonadati</taxon>
        <taxon>Bacteroidota</taxon>
        <taxon>Sphingobacteriia</taxon>
        <taxon>Sphingobacteriales</taxon>
        <taxon>Sphingobacteriaceae</taxon>
        <taxon>Mucilaginibacter</taxon>
    </lineage>
</organism>
<feature type="transmembrane region" description="Helical" evidence="1">
    <location>
        <begin position="57"/>
        <end position="77"/>
    </location>
</feature>
<evidence type="ECO:0000256" key="1">
    <source>
        <dbReference type="SAM" id="Phobius"/>
    </source>
</evidence>
<sequence length="327" mass="36103">MKSNKIMPGVILVLLGALFLLHNYNVINFHWGNVFTLWPVFLIMGGVNLVLANNREAWATAVKVAVVVGCFCLLVFVPNHRNYFWNHHNGNWNFSDHDFDNDDDDDDTTSSRGVIKVEGASTYSEPYAAAIKTARLNISGGASEYTIKDTTGELFNAVTKEFYNKYEYTHSLDSGTFVANLKMRDQKGKDFHWDSDKMNSAVIKLNTAPEWDINIKTGASALDFDLTKFKIKNLTINGGAASFEVKMGQPLATTNIEVNTGVSGVTIQIPKDAACSIVTSSGLSSNDFEGFTDNGNNHYETPGFAAAKNKMYIKLKGGLSGFEVKRY</sequence>
<evidence type="ECO:0000259" key="2">
    <source>
        <dbReference type="Pfam" id="PF18917"/>
    </source>
</evidence>
<dbReference type="Pfam" id="PF18917">
    <property type="entry name" value="LiaI-LiaF-like_TM1"/>
    <property type="match status" value="1"/>
</dbReference>
<name>A0ABR7WRQ0_9SPHI</name>
<dbReference type="Proteomes" id="UP000606600">
    <property type="component" value="Unassembled WGS sequence"/>
</dbReference>
<evidence type="ECO:0000313" key="4">
    <source>
        <dbReference type="Proteomes" id="UP000606600"/>
    </source>
</evidence>
<keyword evidence="4" id="KW-1185">Reference proteome</keyword>
<dbReference type="RefSeq" id="WP_191189639.1">
    <property type="nucleotide sequence ID" value="NZ_JACWMY010000006.1"/>
</dbReference>
<keyword evidence="1" id="KW-0812">Transmembrane</keyword>
<accession>A0ABR7WRQ0</accession>
<dbReference type="InterPro" id="IPR043726">
    <property type="entry name" value="LiaI-LiaF-like_TM1"/>
</dbReference>
<evidence type="ECO:0000313" key="3">
    <source>
        <dbReference type="EMBL" id="MBD1364988.1"/>
    </source>
</evidence>
<reference evidence="3 4" key="1">
    <citation type="submission" date="2020-09" db="EMBL/GenBank/DDBJ databases">
        <title>Novel species of Mucilaginibacter isolated from a glacier on the Tibetan Plateau.</title>
        <authorList>
            <person name="Liu Q."/>
            <person name="Xin Y.-H."/>
        </authorList>
    </citation>
    <scope>NUCLEOTIDE SEQUENCE [LARGE SCALE GENOMIC DNA]</scope>
    <source>
        <strain evidence="3 4">ZT4R22</strain>
    </source>
</reference>
<gene>
    <name evidence="3" type="ORF">IDJ77_14300</name>
</gene>
<feature type="domain" description="LiaI-LiaF-like transmembrane region" evidence="2">
    <location>
        <begin position="6"/>
        <end position="49"/>
    </location>
</feature>
<proteinExistence type="predicted"/>
<feature type="transmembrane region" description="Helical" evidence="1">
    <location>
        <begin position="6"/>
        <end position="24"/>
    </location>
</feature>
<keyword evidence="1" id="KW-1133">Transmembrane helix</keyword>
<feature type="transmembrane region" description="Helical" evidence="1">
    <location>
        <begin position="31"/>
        <end position="51"/>
    </location>
</feature>
<comment type="caution">
    <text evidence="3">The sequence shown here is derived from an EMBL/GenBank/DDBJ whole genome shotgun (WGS) entry which is preliminary data.</text>
</comment>
<keyword evidence="1" id="KW-0472">Membrane</keyword>
<protein>
    <recommendedName>
        <fullName evidence="2">LiaI-LiaF-like transmembrane region domain-containing protein</fullName>
    </recommendedName>
</protein>